<evidence type="ECO:0000259" key="1">
    <source>
        <dbReference type="Pfam" id="PF19502"/>
    </source>
</evidence>
<evidence type="ECO:0000313" key="3">
    <source>
        <dbReference type="Proteomes" id="UP000594759"/>
    </source>
</evidence>
<dbReference type="InterPro" id="IPR043519">
    <property type="entry name" value="NT_sf"/>
</dbReference>
<organism evidence="2 3">
    <name type="scientific">Pedobacter endophyticus</name>
    <dbReference type="NCBI Taxonomy" id="2789740"/>
    <lineage>
        <taxon>Bacteria</taxon>
        <taxon>Pseudomonadati</taxon>
        <taxon>Bacteroidota</taxon>
        <taxon>Sphingobacteriia</taxon>
        <taxon>Sphingobacteriales</taxon>
        <taxon>Sphingobacteriaceae</taxon>
        <taxon>Pedobacter</taxon>
    </lineage>
</organism>
<keyword evidence="3" id="KW-1185">Reference proteome</keyword>
<dbReference type="AlphaFoldDB" id="A0A7U3Q4K7"/>
<proteinExistence type="predicted"/>
<dbReference type="SUPFAM" id="SSF81301">
    <property type="entry name" value="Nucleotidyltransferase"/>
    <property type="match status" value="1"/>
</dbReference>
<dbReference type="Proteomes" id="UP000594759">
    <property type="component" value="Chromosome"/>
</dbReference>
<feature type="domain" description="DUF6036" evidence="1">
    <location>
        <begin position="52"/>
        <end position="189"/>
    </location>
</feature>
<sequence>MGRTSEISEFANSTAGQRMDALFYMQSHWIKNENKLMDITDDFYLNFITLLNKHEVEYLLIGGFAVNFHGYARTTHDMDLWINPEKANFARLLTAIDEFGFDVSILKGVYLAKQEPIKLPHDTISFKKIEILVDISGVYDFQTAYNDKVDAMYNDISLKFIGYDDLIKNKLSSARPKDYDDIHTLKLIAEERKLNAPIRDESNTLKRKKPQR</sequence>
<dbReference type="RefSeq" id="WP_196097950.1">
    <property type="nucleotide sequence ID" value="NZ_CP064939.1"/>
</dbReference>
<dbReference type="Pfam" id="PF19502">
    <property type="entry name" value="DUF6036"/>
    <property type="match status" value="1"/>
</dbReference>
<protein>
    <recommendedName>
        <fullName evidence="1">DUF6036 domain-containing protein</fullName>
    </recommendedName>
</protein>
<dbReference type="KEGG" id="pex:IZT61_15445"/>
<reference evidence="2 3" key="1">
    <citation type="submission" date="2020-11" db="EMBL/GenBank/DDBJ databases">
        <title>Pedobacter endophytica, an endophytic bacteria isolated form Carex pumila.</title>
        <authorList>
            <person name="Peng Y."/>
            <person name="Jiang L."/>
            <person name="Lee J."/>
        </authorList>
    </citation>
    <scope>NUCLEOTIDE SEQUENCE [LARGE SCALE GENOMIC DNA]</scope>
    <source>
        <strain evidence="2 3">JBR3-12</strain>
    </source>
</reference>
<dbReference type="EMBL" id="CP064939">
    <property type="protein sequence ID" value="QPH38469.1"/>
    <property type="molecule type" value="Genomic_DNA"/>
</dbReference>
<name>A0A7U3Q4K7_9SPHI</name>
<dbReference type="Gene3D" id="3.30.460.40">
    <property type="match status" value="1"/>
</dbReference>
<dbReference type="InterPro" id="IPR045792">
    <property type="entry name" value="DUF6036"/>
</dbReference>
<evidence type="ECO:0000313" key="2">
    <source>
        <dbReference type="EMBL" id="QPH38469.1"/>
    </source>
</evidence>
<accession>A0A7U3Q4K7</accession>
<gene>
    <name evidence="2" type="ORF">IZT61_15445</name>
</gene>